<dbReference type="SMART" id="SM01399">
    <property type="entry name" value="Sybindin"/>
    <property type="match status" value="1"/>
</dbReference>
<evidence type="ECO:0000256" key="5">
    <source>
        <dbReference type="ARBA" id="ARBA00038167"/>
    </source>
</evidence>
<comment type="similarity">
    <text evidence="5">Belongs to the TRAPP small subunits family. BET5 subfamily.</text>
</comment>
<name>A0A1Q3AAM0_ZYGRO</name>
<dbReference type="GO" id="GO:0006888">
    <property type="term" value="P:endoplasmic reticulum to Golgi vesicle-mediated transport"/>
    <property type="evidence" value="ECO:0007669"/>
    <property type="project" value="UniProtKB-UniRule"/>
</dbReference>
<dbReference type="PANTHER" id="PTHR23249">
    <property type="entry name" value="TRAFFICKING PROTEIN PARTICLE COMPLEX SUBUNIT"/>
    <property type="match status" value="1"/>
</dbReference>
<protein>
    <recommendedName>
        <fullName evidence="6">Trafficking protein particle complex subunit</fullName>
    </recommendedName>
</protein>
<dbReference type="FunFam" id="3.30.450.70:FF:000015">
    <property type="entry name" value="Component of TRAPP complex"/>
    <property type="match status" value="1"/>
</dbReference>
<dbReference type="Proteomes" id="UP000187013">
    <property type="component" value="Unassembled WGS sequence"/>
</dbReference>
<dbReference type="Gene3D" id="3.30.450.70">
    <property type="match status" value="1"/>
</dbReference>
<sequence length="159" mass="18400">MAIYSFWIFDKHCNCIFDREWTLISNSASGTINSKQTEETAKLLYGMIYSLRSVTQKLSKDDTANDVRSISIGKYRIHTYCTASGLWFVLLSDYKQPSYSHVLRYIHSHIYVKYVTHNILSPYDFAENENETRGQGFRKISNRNFISAVEAFLGPMIAQ</sequence>
<dbReference type="GO" id="GO:0005783">
    <property type="term" value="C:endoplasmic reticulum"/>
    <property type="evidence" value="ECO:0007669"/>
    <property type="project" value="UniProtKB-SubCell"/>
</dbReference>
<evidence type="ECO:0000256" key="3">
    <source>
        <dbReference type="ARBA" id="ARBA00022892"/>
    </source>
</evidence>
<keyword evidence="2 6" id="KW-0256">Endoplasmic reticulum</keyword>
<reference evidence="7 8" key="1">
    <citation type="submission" date="2016-08" db="EMBL/GenBank/DDBJ databases">
        <title>Draft genome sequence of allopolyploid Zygosaccharomyces rouxii.</title>
        <authorList>
            <person name="Watanabe J."/>
            <person name="Uehara K."/>
            <person name="Mogi Y."/>
            <person name="Tsukioka Y."/>
        </authorList>
    </citation>
    <scope>NUCLEOTIDE SEQUENCE [LARGE SCALE GENOMIC DNA]</scope>
    <source>
        <strain evidence="7 8">NBRC 110957</strain>
    </source>
</reference>
<evidence type="ECO:0000256" key="1">
    <source>
        <dbReference type="ARBA" id="ARBA00022448"/>
    </source>
</evidence>
<dbReference type="InterPro" id="IPR007233">
    <property type="entry name" value="TRAPPC"/>
</dbReference>
<dbReference type="GO" id="GO:0030008">
    <property type="term" value="C:TRAPP complex"/>
    <property type="evidence" value="ECO:0007669"/>
    <property type="project" value="UniProtKB-UniRule"/>
</dbReference>
<comment type="subunit">
    <text evidence="6">Part of the multisubunit transport protein particle (TRAPP) complex.</text>
</comment>
<dbReference type="OrthoDB" id="3364529at2759"/>
<dbReference type="SUPFAM" id="SSF64356">
    <property type="entry name" value="SNARE-like"/>
    <property type="match status" value="1"/>
</dbReference>
<dbReference type="GO" id="GO:0005794">
    <property type="term" value="C:Golgi apparatus"/>
    <property type="evidence" value="ECO:0007669"/>
    <property type="project" value="UniProtKB-SubCell"/>
</dbReference>
<accession>A0A1Q3AAM0</accession>
<keyword evidence="4 6" id="KW-0333">Golgi apparatus</keyword>
<dbReference type="PANTHER" id="PTHR23249:SF16">
    <property type="entry name" value="TRAFFICKING PROTEIN PARTICLE COMPLEX SUBUNIT 1"/>
    <property type="match status" value="1"/>
</dbReference>
<dbReference type="AlphaFoldDB" id="A0A1Q3AAM0"/>
<keyword evidence="3 6" id="KW-0931">ER-Golgi transport</keyword>
<dbReference type="EMBL" id="BDGX01000033">
    <property type="protein sequence ID" value="GAV52633.1"/>
    <property type="molecule type" value="Genomic_DNA"/>
</dbReference>
<keyword evidence="1 6" id="KW-0813">Transport</keyword>
<evidence type="ECO:0000256" key="2">
    <source>
        <dbReference type="ARBA" id="ARBA00022824"/>
    </source>
</evidence>
<comment type="subcellular location">
    <subcellularLocation>
        <location evidence="6">Endoplasmic reticulum</location>
    </subcellularLocation>
    <subcellularLocation>
        <location evidence="6">Golgi apparatus</location>
        <location evidence="6">cis-Golgi network</location>
    </subcellularLocation>
</comment>
<evidence type="ECO:0000256" key="4">
    <source>
        <dbReference type="ARBA" id="ARBA00023034"/>
    </source>
</evidence>
<dbReference type="Pfam" id="PF04099">
    <property type="entry name" value="Sybindin"/>
    <property type="match status" value="1"/>
</dbReference>
<evidence type="ECO:0000256" key="6">
    <source>
        <dbReference type="RuleBase" id="RU366065"/>
    </source>
</evidence>
<dbReference type="InterPro" id="IPR011012">
    <property type="entry name" value="Longin-like_dom_sf"/>
</dbReference>
<evidence type="ECO:0000313" key="8">
    <source>
        <dbReference type="Proteomes" id="UP000187013"/>
    </source>
</evidence>
<evidence type="ECO:0000313" key="7">
    <source>
        <dbReference type="EMBL" id="GAV52633.1"/>
    </source>
</evidence>
<gene>
    <name evidence="7" type="ORF">ZYGR_0AG06240</name>
</gene>
<comment type="caution">
    <text evidence="7">The sequence shown here is derived from an EMBL/GenBank/DDBJ whole genome shotgun (WGS) entry which is preliminary data.</text>
</comment>
<organism evidence="7 8">
    <name type="scientific">Zygosaccharomyces rouxii</name>
    <dbReference type="NCBI Taxonomy" id="4956"/>
    <lineage>
        <taxon>Eukaryota</taxon>
        <taxon>Fungi</taxon>
        <taxon>Dikarya</taxon>
        <taxon>Ascomycota</taxon>
        <taxon>Saccharomycotina</taxon>
        <taxon>Saccharomycetes</taxon>
        <taxon>Saccharomycetales</taxon>
        <taxon>Saccharomycetaceae</taxon>
        <taxon>Zygosaccharomyces</taxon>
    </lineage>
</organism>
<dbReference type="CDD" id="cd14855">
    <property type="entry name" value="TRAPPC1_MUM2"/>
    <property type="match status" value="1"/>
</dbReference>
<proteinExistence type="inferred from homology"/>